<evidence type="ECO:0000256" key="4">
    <source>
        <dbReference type="PIRSR" id="PIRSR000390-2"/>
    </source>
</evidence>
<keyword evidence="1 4" id="KW-0663">Pyridoxal phosphate</keyword>
<dbReference type="HOGENOM" id="CLU_033332_6_2_11"/>
<dbReference type="PANTHER" id="PTHR30244">
    <property type="entry name" value="TRANSAMINASE"/>
    <property type="match status" value="1"/>
</dbReference>
<dbReference type="OrthoDB" id="9804264at2"/>
<dbReference type="GO" id="GO:0000271">
    <property type="term" value="P:polysaccharide biosynthetic process"/>
    <property type="evidence" value="ECO:0007669"/>
    <property type="project" value="TreeGrafter"/>
</dbReference>
<sequence>MTKTIVPLVDLSHQQIQINDLIREGFNRVIAESSFIMGPQVGEFEEAWARYCGVPFAMGVGNGTDAIEFALRAAGAGPGTEVVLPANTFVATAGAVQRCGARVVLADCNDHFLIDSAQAADRVTAKTKAVIGVHLYGQPAAVEELRSAVPPDVAVVEDMAQAQGATRNGVRAGALGDVAATSFYPGKNLGAYGDAGAVMSIRQEFAERVRRLRNHGGINRYEHLEVGFNSRLDTLQAVVLNAKLALLDQWNSQRVEAAIRYQQLLDDLEMMTLPKAAIGNGHVFHLYVVRVPDRDRVVRELNAAGIGAGIHYPSPVHLLPAYAHLGHQKGDFPTAEEQSAEIMSLPLFPGITAGQQEQVADCLRRVLGA</sequence>
<dbReference type="PIRSF" id="PIRSF000390">
    <property type="entry name" value="PLP_StrS"/>
    <property type="match status" value="1"/>
</dbReference>
<dbReference type="KEGG" id="ach:Achl_3902"/>
<feature type="active site" description="Proton acceptor" evidence="3">
    <location>
        <position position="187"/>
    </location>
</feature>
<dbReference type="GO" id="GO:0008483">
    <property type="term" value="F:transaminase activity"/>
    <property type="evidence" value="ECO:0007669"/>
    <property type="project" value="UniProtKB-KW"/>
</dbReference>
<gene>
    <name evidence="6" type="ordered locus">Achl_3902</name>
</gene>
<dbReference type="Gene3D" id="3.90.1150.10">
    <property type="entry name" value="Aspartate Aminotransferase, domain 1"/>
    <property type="match status" value="1"/>
</dbReference>
<dbReference type="Gene3D" id="3.40.640.10">
    <property type="entry name" value="Type I PLP-dependent aspartate aminotransferase-like (Major domain)"/>
    <property type="match status" value="1"/>
</dbReference>
<dbReference type="AlphaFoldDB" id="B8H8V9"/>
<accession>B8H8V9</accession>
<evidence type="ECO:0000313" key="6">
    <source>
        <dbReference type="EMBL" id="ACL41854.1"/>
    </source>
</evidence>
<dbReference type="GO" id="GO:0030170">
    <property type="term" value="F:pyridoxal phosphate binding"/>
    <property type="evidence" value="ECO:0007669"/>
    <property type="project" value="TreeGrafter"/>
</dbReference>
<dbReference type="eggNOG" id="COG0399">
    <property type="taxonomic scope" value="Bacteria"/>
</dbReference>
<dbReference type="CDD" id="cd00616">
    <property type="entry name" value="AHBA_syn"/>
    <property type="match status" value="1"/>
</dbReference>
<keyword evidence="7" id="KW-1185">Reference proteome</keyword>
<reference evidence="6" key="1">
    <citation type="submission" date="2009-01" db="EMBL/GenBank/DDBJ databases">
        <title>Complete sequence of chromosome of Arthrobacter chlorophenolicus A6.</title>
        <authorList>
            <consortium name="US DOE Joint Genome Institute"/>
            <person name="Lucas S."/>
            <person name="Copeland A."/>
            <person name="Lapidus A."/>
            <person name="Glavina del Rio T."/>
            <person name="Tice H."/>
            <person name="Bruce D."/>
            <person name="Goodwin L."/>
            <person name="Pitluck S."/>
            <person name="Goltsman E."/>
            <person name="Clum A."/>
            <person name="Larimer F."/>
            <person name="Land M."/>
            <person name="Hauser L."/>
            <person name="Kyrpides N."/>
            <person name="Mikhailova N."/>
            <person name="Jansson J."/>
            <person name="Richardson P."/>
        </authorList>
    </citation>
    <scope>NUCLEOTIDE SEQUENCE [LARGE SCALE GENOMIC DNA]</scope>
    <source>
        <strain evidence="6">A6</strain>
    </source>
</reference>
<dbReference type="InterPro" id="IPR000653">
    <property type="entry name" value="DegT/StrS_aminotransferase"/>
</dbReference>
<evidence type="ECO:0000313" key="7">
    <source>
        <dbReference type="Proteomes" id="UP000002505"/>
    </source>
</evidence>
<dbReference type="RefSeq" id="WP_015939046.1">
    <property type="nucleotide sequence ID" value="NC_011886.1"/>
</dbReference>
<keyword evidence="6" id="KW-0808">Transferase</keyword>
<keyword evidence="6" id="KW-0032">Aminotransferase</keyword>
<comment type="similarity">
    <text evidence="2 5">Belongs to the DegT/DnrJ/EryC1 family.</text>
</comment>
<organism evidence="6 7">
    <name type="scientific">Pseudarthrobacter chlorophenolicus (strain ATCC 700700 / DSM 12829 / CIP 107037 / JCM 12360 / KCTC 9906 / NCIMB 13794 / A6)</name>
    <name type="common">Arthrobacter chlorophenolicus</name>
    <dbReference type="NCBI Taxonomy" id="452863"/>
    <lineage>
        <taxon>Bacteria</taxon>
        <taxon>Bacillati</taxon>
        <taxon>Actinomycetota</taxon>
        <taxon>Actinomycetes</taxon>
        <taxon>Micrococcales</taxon>
        <taxon>Micrococcaceae</taxon>
        <taxon>Pseudarthrobacter</taxon>
    </lineage>
</organism>
<dbReference type="EMBL" id="CP001341">
    <property type="protein sequence ID" value="ACL41854.1"/>
    <property type="molecule type" value="Genomic_DNA"/>
</dbReference>
<dbReference type="SUPFAM" id="SSF53383">
    <property type="entry name" value="PLP-dependent transferases"/>
    <property type="match status" value="1"/>
</dbReference>
<dbReference type="InterPro" id="IPR015424">
    <property type="entry name" value="PyrdxlP-dep_Trfase"/>
</dbReference>
<dbReference type="PANTHER" id="PTHR30244:SF36">
    <property type="entry name" value="3-OXO-GLUCOSE-6-PHOSPHATE:GLUTAMATE AMINOTRANSFERASE"/>
    <property type="match status" value="1"/>
</dbReference>
<name>B8H8V9_PSECP</name>
<dbReference type="InterPro" id="IPR015422">
    <property type="entry name" value="PyrdxlP-dep_Trfase_small"/>
</dbReference>
<dbReference type="STRING" id="452863.Achl_3902"/>
<evidence type="ECO:0000256" key="2">
    <source>
        <dbReference type="ARBA" id="ARBA00037999"/>
    </source>
</evidence>
<dbReference type="InterPro" id="IPR015421">
    <property type="entry name" value="PyrdxlP-dep_Trfase_major"/>
</dbReference>
<dbReference type="Pfam" id="PF01041">
    <property type="entry name" value="DegT_DnrJ_EryC1"/>
    <property type="match status" value="1"/>
</dbReference>
<proteinExistence type="inferred from homology"/>
<evidence type="ECO:0000256" key="1">
    <source>
        <dbReference type="ARBA" id="ARBA00022898"/>
    </source>
</evidence>
<protein>
    <submittedName>
        <fullName evidence="6">DegT/DnrJ/EryC1/StrS aminotransferase</fullName>
    </submittedName>
</protein>
<evidence type="ECO:0000256" key="3">
    <source>
        <dbReference type="PIRSR" id="PIRSR000390-1"/>
    </source>
</evidence>
<evidence type="ECO:0000256" key="5">
    <source>
        <dbReference type="RuleBase" id="RU004508"/>
    </source>
</evidence>
<feature type="modified residue" description="N6-(pyridoxal phosphate)lysine" evidence="4">
    <location>
        <position position="187"/>
    </location>
</feature>
<dbReference type="Proteomes" id="UP000002505">
    <property type="component" value="Chromosome"/>
</dbReference>